<proteinExistence type="predicted"/>
<dbReference type="EMBL" id="CP047394">
    <property type="protein sequence ID" value="QHE63554.1"/>
    <property type="molecule type" value="Genomic_DNA"/>
</dbReference>
<dbReference type="KEGG" id="bvq:FHE72_23085"/>
<sequence>MILGSILFASLLLIMNWMNIRLLYSGTYSRLQKGEKTFNLSPIAPASGIGYVLGQVILSSFFVESVKILMIIGVLSILSVATAYFSTSIHKYFYIRRNIEKVKQVYPPFGLPEKERTMIERKGKKRRRHEKA</sequence>
<keyword evidence="1" id="KW-0812">Transmembrane</keyword>
<feature type="transmembrane region" description="Helical" evidence="1">
    <location>
        <begin position="44"/>
        <end position="62"/>
    </location>
</feature>
<evidence type="ECO:0000313" key="2">
    <source>
        <dbReference type="EMBL" id="QHE63554.1"/>
    </source>
</evidence>
<keyword evidence="1" id="KW-1133">Transmembrane helix</keyword>
<dbReference type="AlphaFoldDB" id="A0A6I6UKJ4"/>
<dbReference type="Proteomes" id="UP000465062">
    <property type="component" value="Chromosome"/>
</dbReference>
<evidence type="ECO:0000313" key="3">
    <source>
        <dbReference type="Proteomes" id="UP000465062"/>
    </source>
</evidence>
<organism evidence="2 3">
    <name type="scientific">Rossellomorea vietnamensis</name>
    <dbReference type="NCBI Taxonomy" id="218284"/>
    <lineage>
        <taxon>Bacteria</taxon>
        <taxon>Bacillati</taxon>
        <taxon>Bacillota</taxon>
        <taxon>Bacilli</taxon>
        <taxon>Bacillales</taxon>
        <taxon>Bacillaceae</taxon>
        <taxon>Rossellomorea</taxon>
    </lineage>
</organism>
<feature type="transmembrane region" description="Helical" evidence="1">
    <location>
        <begin position="6"/>
        <end position="24"/>
    </location>
</feature>
<accession>A0A6I6UKJ4</accession>
<reference evidence="2 3" key="1">
    <citation type="submission" date="2019-06" db="EMBL/GenBank/DDBJ databases">
        <title>An operon consisting of a P-type ATPase gene and a transcriptional regular gene given the different cadmium resistance in Bacillus vietamensis 151-6 and Bacillus marisflavi 151-25.</title>
        <authorList>
            <person name="Yu X."/>
        </authorList>
    </citation>
    <scope>NUCLEOTIDE SEQUENCE [LARGE SCALE GENOMIC DNA]</scope>
    <source>
        <strain evidence="2 3">151-6</strain>
    </source>
</reference>
<evidence type="ECO:0000256" key="1">
    <source>
        <dbReference type="SAM" id="Phobius"/>
    </source>
</evidence>
<feature type="transmembrane region" description="Helical" evidence="1">
    <location>
        <begin position="68"/>
        <end position="87"/>
    </location>
</feature>
<keyword evidence="1" id="KW-0472">Membrane</keyword>
<name>A0A6I6UKJ4_9BACI</name>
<protein>
    <submittedName>
        <fullName evidence="2">Uncharacterized protein</fullName>
    </submittedName>
</protein>
<dbReference type="RefSeq" id="WP_159363143.1">
    <property type="nucleotide sequence ID" value="NZ_CP047394.1"/>
</dbReference>
<gene>
    <name evidence="2" type="ORF">FHE72_23085</name>
</gene>